<dbReference type="EMBL" id="JBJJXI010000123">
    <property type="protein sequence ID" value="KAL3389099.1"/>
    <property type="molecule type" value="Genomic_DNA"/>
</dbReference>
<sequence>MYMSNQTCSRCNKGGHVAATCNAQIAKDISEPEVIEIAAMGHPMNVVCQICSMRGHTACNCQILNNWQPGIHHAQIDRVNLFNNYDNGQSYRNSRSYNKNNGRGWNNNNNNGNGYVIVSSKEFKNNSSFMLDAGAKVSVIKITKISNNAAIDTKKKILLKGITDEIIPSLGAIYARINNITPITLHLVSGDFPILQDGIIGNEFFMQDKGDISYRTKSLKLNNQTIKFETIDINNYDRSTPPLKSKQKTSGIFAINDNIEFDNRDQCKIIDGLIDGTNSIVDLEKESTIKLQIATKIDDSIEINDKEQCKIIDELLNGTNSLLNFDKETFENSELKTAGKVDSIESLYEIETCNVPSNLCGITEFDDNETSCVYERLLCVEQTHDDIFLDEDESTTLNSYSERDKLLNILRENNGLTRETEYRNHLIAKAIRDTDWLSTSDN</sequence>
<gene>
    <name evidence="1" type="ORF">TKK_015372</name>
</gene>
<organism evidence="1 2">
    <name type="scientific">Trichogramma kaykai</name>
    <dbReference type="NCBI Taxonomy" id="54128"/>
    <lineage>
        <taxon>Eukaryota</taxon>
        <taxon>Metazoa</taxon>
        <taxon>Ecdysozoa</taxon>
        <taxon>Arthropoda</taxon>
        <taxon>Hexapoda</taxon>
        <taxon>Insecta</taxon>
        <taxon>Pterygota</taxon>
        <taxon>Neoptera</taxon>
        <taxon>Endopterygota</taxon>
        <taxon>Hymenoptera</taxon>
        <taxon>Apocrita</taxon>
        <taxon>Proctotrupomorpha</taxon>
        <taxon>Chalcidoidea</taxon>
        <taxon>Trichogrammatidae</taxon>
        <taxon>Trichogramma</taxon>
    </lineage>
</organism>
<protein>
    <recommendedName>
        <fullName evidence="3">CCHC-type domain-containing protein</fullName>
    </recommendedName>
</protein>
<reference evidence="1 2" key="1">
    <citation type="journal article" date="2024" name="bioRxiv">
        <title>A reference genome for Trichogramma kaykai: A tiny desert-dwelling parasitoid wasp with competing sex-ratio distorters.</title>
        <authorList>
            <person name="Culotta J."/>
            <person name="Lindsey A.R."/>
        </authorList>
    </citation>
    <scope>NUCLEOTIDE SEQUENCE [LARGE SCALE GENOMIC DNA]</scope>
    <source>
        <strain evidence="1 2">KSX58</strain>
    </source>
</reference>
<evidence type="ECO:0000313" key="1">
    <source>
        <dbReference type="EMBL" id="KAL3389099.1"/>
    </source>
</evidence>
<comment type="caution">
    <text evidence="1">The sequence shown here is derived from an EMBL/GenBank/DDBJ whole genome shotgun (WGS) entry which is preliminary data.</text>
</comment>
<accession>A0ABD2W7P5</accession>
<dbReference type="Gene3D" id="4.10.60.10">
    <property type="entry name" value="Zinc finger, CCHC-type"/>
    <property type="match status" value="1"/>
</dbReference>
<dbReference type="Proteomes" id="UP001627154">
    <property type="component" value="Unassembled WGS sequence"/>
</dbReference>
<name>A0ABD2W7P5_9HYME</name>
<evidence type="ECO:0000313" key="2">
    <source>
        <dbReference type="Proteomes" id="UP001627154"/>
    </source>
</evidence>
<keyword evidence="2" id="KW-1185">Reference proteome</keyword>
<proteinExistence type="predicted"/>
<dbReference type="AlphaFoldDB" id="A0ABD2W7P5"/>
<evidence type="ECO:0008006" key="3">
    <source>
        <dbReference type="Google" id="ProtNLM"/>
    </source>
</evidence>